<dbReference type="GO" id="GO:0043162">
    <property type="term" value="P:ubiquitin-dependent protein catabolic process via the multivesicular body sorting pathway"/>
    <property type="evidence" value="ECO:0007669"/>
    <property type="project" value="UniProtKB-ARBA"/>
</dbReference>
<dbReference type="InterPro" id="IPR017916">
    <property type="entry name" value="SB_dom"/>
</dbReference>
<evidence type="ECO:0000259" key="10">
    <source>
        <dbReference type="PROSITE" id="PS51322"/>
    </source>
</evidence>
<sequence length="736" mass="78859">MASADRRRLTKNWLQANAQLYQSPDRIQPDVLALLDRVPSLRPKTEIYTYDDGRTQLLLCIHGTIPIAYRATAYNIPVAVWLTLDYPREPPIVYVVPTSDMLVRQSPYVDVSGRCDLEYMRNWRAKPDSCSVQGLIDAMIDHFSAHPPLYARPRAQETHPSSSSSSPSPVPVPSSAPAASSDHDRSDHVASPPPLPRKPQQQQGGNSVGVGPRPSPAYHQPASPSPHSSPYPHGPLQASQQPQTRLSEAPPAIPPHPQAPGTFHNYPVRLAQAPSPASASVPMPVNSAQAHTQAASPPPADPSRPPPVPPLPAGMQGASAGRGMSSPPPYYYSPGPGGREAGVLHQQTIQQQQQQQDQQQQGQFVAALQQQPQPQPQQQQQIQNTQTRVTSPASPPPPPPVPPSPFHVSRQQGQEQQLQQRFTAYGQAPAPPQVQAQAYGGYGGTVGTPSPPGPGLSPQLAPPNLQTLGQGQGQQGYAVSSPVGQQLQLQQTATGSGTQYYNAGAPIAGGGGAYAYAPGAPVVPQQQRQAPPPPRVPPPDLLSSDDPPALPAPSSAPSSSAPFPPRPPNPELQRLHGALHTQLRSALAQLQTSCAASQQKQLELQRALLAGAPAVADESARLTAVRDVCRGVSGRLREVVSRTEGVVGEVRRRGEVEVDEMVCATSIVENQLINLVAEDNAIEDTMYHLHRALNTGRIDLERFLRTTRVLAEEQFMKRALVEKIQKGLPMGMSMHA</sequence>
<feature type="compositionally biased region" description="Low complexity" evidence="8">
    <location>
        <begin position="541"/>
        <end position="561"/>
    </location>
</feature>
<feature type="compositionally biased region" description="Polar residues" evidence="8">
    <location>
        <begin position="237"/>
        <end position="246"/>
    </location>
</feature>
<dbReference type="PROSITE" id="PS51322">
    <property type="entry name" value="UEV"/>
    <property type="match status" value="1"/>
</dbReference>
<feature type="domain" description="UEV" evidence="10">
    <location>
        <begin position="8"/>
        <end position="153"/>
    </location>
</feature>
<dbReference type="STRING" id="27342.A0A0H2RP71"/>
<dbReference type="SUPFAM" id="SSF54495">
    <property type="entry name" value="UBC-like"/>
    <property type="match status" value="1"/>
</dbReference>
<dbReference type="Gene3D" id="6.10.140.820">
    <property type="match status" value="1"/>
</dbReference>
<feature type="region of interest" description="Disordered" evidence="8">
    <location>
        <begin position="153"/>
        <end position="504"/>
    </location>
</feature>
<evidence type="ECO:0000259" key="9">
    <source>
        <dbReference type="PROSITE" id="PS51312"/>
    </source>
</evidence>
<organism evidence="11 12">
    <name type="scientific">Schizopora paradoxa</name>
    <dbReference type="NCBI Taxonomy" id="27342"/>
    <lineage>
        <taxon>Eukaryota</taxon>
        <taxon>Fungi</taxon>
        <taxon>Dikarya</taxon>
        <taxon>Basidiomycota</taxon>
        <taxon>Agaricomycotina</taxon>
        <taxon>Agaricomycetes</taxon>
        <taxon>Hymenochaetales</taxon>
        <taxon>Schizoporaceae</taxon>
        <taxon>Schizopora</taxon>
    </lineage>
</organism>
<reference evidence="11 12" key="1">
    <citation type="submission" date="2015-04" db="EMBL/GenBank/DDBJ databases">
        <title>Complete genome sequence of Schizopora paradoxa KUC8140, a cosmopolitan wood degrader in East Asia.</title>
        <authorList>
            <consortium name="DOE Joint Genome Institute"/>
            <person name="Min B."/>
            <person name="Park H."/>
            <person name="Jang Y."/>
            <person name="Kim J.-J."/>
            <person name="Kim K.H."/>
            <person name="Pangilinan J."/>
            <person name="Lipzen A."/>
            <person name="Riley R."/>
            <person name="Grigoriev I.V."/>
            <person name="Spatafora J.W."/>
            <person name="Choi I.-G."/>
        </authorList>
    </citation>
    <scope>NUCLEOTIDE SEQUENCE [LARGE SCALE GENOMIC DNA]</scope>
    <source>
        <strain evidence="11 12">KUC8140</strain>
    </source>
</reference>
<dbReference type="Pfam" id="PF05743">
    <property type="entry name" value="UEV"/>
    <property type="match status" value="1"/>
</dbReference>
<keyword evidence="3 7" id="KW-0813">Transport</keyword>
<feature type="region of interest" description="Disordered" evidence="8">
    <location>
        <begin position="523"/>
        <end position="573"/>
    </location>
</feature>
<dbReference type="Proteomes" id="UP000053477">
    <property type="component" value="Unassembled WGS sequence"/>
</dbReference>
<accession>A0A0H2RP71</accession>
<feature type="compositionally biased region" description="Pro residues" evidence="8">
    <location>
        <begin position="296"/>
        <end position="312"/>
    </location>
</feature>
<comment type="similarity">
    <text evidence="2">Belongs to the ubiquitin-conjugating enzyme family. UEV subfamily.</text>
</comment>
<dbReference type="InterPro" id="IPR016135">
    <property type="entry name" value="UBQ-conjugating_enzyme/RWD"/>
</dbReference>
<evidence type="ECO:0000256" key="7">
    <source>
        <dbReference type="PROSITE-ProRule" id="PRU00644"/>
    </source>
</evidence>
<feature type="compositionally biased region" description="Low complexity" evidence="8">
    <location>
        <begin position="411"/>
        <end position="439"/>
    </location>
</feature>
<dbReference type="OrthoDB" id="306304at2759"/>
<feature type="compositionally biased region" description="Low complexity" evidence="8">
    <location>
        <begin position="484"/>
        <end position="504"/>
    </location>
</feature>
<name>A0A0H2RP71_9AGAM</name>
<feature type="compositionally biased region" description="Pro residues" evidence="8">
    <location>
        <begin position="530"/>
        <end position="540"/>
    </location>
</feature>
<feature type="compositionally biased region" description="Low complexity" evidence="8">
    <location>
        <begin position="198"/>
        <end position="222"/>
    </location>
</feature>
<evidence type="ECO:0000256" key="5">
    <source>
        <dbReference type="ARBA" id="ARBA00022927"/>
    </source>
</evidence>
<comment type="subcellular location">
    <subcellularLocation>
        <location evidence="1">Endosome</location>
    </subcellularLocation>
</comment>
<dbReference type="InterPro" id="IPR052070">
    <property type="entry name" value="ESCRT-I_UEV_domain"/>
</dbReference>
<dbReference type="InterPro" id="IPR037202">
    <property type="entry name" value="ESCRT_assembly_dom"/>
</dbReference>
<dbReference type="Pfam" id="PF09454">
    <property type="entry name" value="Vps23_core"/>
    <property type="match status" value="1"/>
</dbReference>
<dbReference type="GO" id="GO:0043130">
    <property type="term" value="F:ubiquitin binding"/>
    <property type="evidence" value="ECO:0007669"/>
    <property type="project" value="TreeGrafter"/>
</dbReference>
<evidence type="ECO:0000256" key="1">
    <source>
        <dbReference type="ARBA" id="ARBA00004177"/>
    </source>
</evidence>
<dbReference type="SUPFAM" id="SSF140111">
    <property type="entry name" value="Endosomal sorting complex assembly domain"/>
    <property type="match status" value="1"/>
</dbReference>
<protein>
    <submittedName>
        <fullName evidence="11">UEV-domain-containing protein</fullName>
    </submittedName>
</protein>
<gene>
    <name evidence="11" type="ORF">SCHPADRAFT_910212</name>
</gene>
<proteinExistence type="inferred from homology"/>
<dbReference type="PROSITE" id="PS51312">
    <property type="entry name" value="SB"/>
    <property type="match status" value="1"/>
</dbReference>
<keyword evidence="12" id="KW-1185">Reference proteome</keyword>
<dbReference type="GO" id="GO:0000813">
    <property type="term" value="C:ESCRT I complex"/>
    <property type="evidence" value="ECO:0007669"/>
    <property type="project" value="TreeGrafter"/>
</dbReference>
<feature type="domain" description="SB" evidence="9">
    <location>
        <begin position="666"/>
        <end position="734"/>
    </location>
</feature>
<dbReference type="Gene3D" id="3.10.110.10">
    <property type="entry name" value="Ubiquitin Conjugating Enzyme"/>
    <property type="match status" value="1"/>
</dbReference>
<dbReference type="PANTHER" id="PTHR23306:SF3">
    <property type="entry name" value="TUMOR SUPPRESSOR PROTEIN 101"/>
    <property type="match status" value="1"/>
</dbReference>
<dbReference type="GO" id="GO:0006886">
    <property type="term" value="P:intracellular protein transport"/>
    <property type="evidence" value="ECO:0007669"/>
    <property type="project" value="UniProtKB-ARBA"/>
</dbReference>
<dbReference type="GO" id="GO:0072666">
    <property type="term" value="P:establishment of protein localization to vacuole"/>
    <property type="evidence" value="ECO:0007669"/>
    <property type="project" value="UniProtKB-ARBA"/>
</dbReference>
<evidence type="ECO:0000313" key="12">
    <source>
        <dbReference type="Proteomes" id="UP000053477"/>
    </source>
</evidence>
<dbReference type="EMBL" id="KQ086193">
    <property type="protein sequence ID" value="KLO06601.1"/>
    <property type="molecule type" value="Genomic_DNA"/>
</dbReference>
<feature type="compositionally biased region" description="Low complexity" evidence="8">
    <location>
        <begin position="273"/>
        <end position="288"/>
    </location>
</feature>
<evidence type="ECO:0000313" key="11">
    <source>
        <dbReference type="EMBL" id="KLO06601.1"/>
    </source>
</evidence>
<evidence type="ECO:0000256" key="4">
    <source>
        <dbReference type="ARBA" id="ARBA00022753"/>
    </source>
</evidence>
<evidence type="ECO:0000256" key="6">
    <source>
        <dbReference type="ARBA" id="ARBA00023054"/>
    </source>
</evidence>
<feature type="compositionally biased region" description="Low complexity" evidence="8">
    <location>
        <begin position="346"/>
        <end position="386"/>
    </location>
</feature>
<evidence type="ECO:0000256" key="3">
    <source>
        <dbReference type="ARBA" id="ARBA00022448"/>
    </source>
</evidence>
<dbReference type="AlphaFoldDB" id="A0A0H2RP71"/>
<keyword evidence="5 7" id="KW-0653">Protein transport</keyword>
<evidence type="ECO:0000256" key="8">
    <source>
        <dbReference type="SAM" id="MobiDB-lite"/>
    </source>
</evidence>
<feature type="compositionally biased region" description="Pro residues" evidence="8">
    <location>
        <begin position="393"/>
        <end position="405"/>
    </location>
</feature>
<feature type="compositionally biased region" description="Pro residues" evidence="8">
    <location>
        <begin position="223"/>
        <end position="233"/>
    </location>
</feature>
<dbReference type="CDD" id="cd11685">
    <property type="entry name" value="UEV_TSG101-like"/>
    <property type="match status" value="1"/>
</dbReference>
<keyword evidence="4" id="KW-0967">Endosome</keyword>
<dbReference type="PANTHER" id="PTHR23306">
    <property type="entry name" value="TUMOR SUSCEPTIBILITY GENE 101 PROTEIN-RELATED"/>
    <property type="match status" value="1"/>
</dbReference>
<keyword evidence="6" id="KW-0175">Coiled coil</keyword>
<dbReference type="InterPro" id="IPR008883">
    <property type="entry name" value="UEV_N"/>
</dbReference>
<dbReference type="InParanoid" id="A0A0H2RP71"/>
<evidence type="ECO:0000256" key="2">
    <source>
        <dbReference type="ARBA" id="ARBA00009594"/>
    </source>
</evidence>